<evidence type="ECO:0000256" key="2">
    <source>
        <dbReference type="ARBA" id="ARBA00022777"/>
    </source>
</evidence>
<feature type="domain" description="ANTAR" evidence="6">
    <location>
        <begin position="164"/>
        <end position="225"/>
    </location>
</feature>
<keyword evidence="4" id="KW-0804">Transcription</keyword>
<dbReference type="Gene3D" id="1.10.10.10">
    <property type="entry name" value="Winged helix-like DNA-binding domain superfamily/Winged helix DNA-binding domain"/>
    <property type="match status" value="1"/>
</dbReference>
<dbReference type="GO" id="GO:0003723">
    <property type="term" value="F:RNA binding"/>
    <property type="evidence" value="ECO:0007669"/>
    <property type="project" value="InterPro"/>
</dbReference>
<reference evidence="7 8" key="1">
    <citation type="submission" date="2018-05" db="EMBL/GenBank/DDBJ databases">
        <title>Genomic Encyclopedia of Type Strains, Phase IV (KMG-IV): sequencing the most valuable type-strain genomes for metagenomic binning, comparative biology and taxonomic classification.</title>
        <authorList>
            <person name="Goeker M."/>
        </authorList>
    </citation>
    <scope>NUCLEOTIDE SEQUENCE [LARGE SCALE GENOMIC DNA]</scope>
    <source>
        <strain evidence="7 8">DSM 44704</strain>
    </source>
</reference>
<keyword evidence="8" id="KW-1185">Reference proteome</keyword>
<keyword evidence="2" id="KW-0418">Kinase</keyword>
<evidence type="ECO:0000256" key="1">
    <source>
        <dbReference type="ARBA" id="ARBA00022679"/>
    </source>
</evidence>
<evidence type="ECO:0000313" key="7">
    <source>
        <dbReference type="EMBL" id="PXX60425.1"/>
    </source>
</evidence>
<dbReference type="SUPFAM" id="SSF52172">
    <property type="entry name" value="CheY-like"/>
    <property type="match status" value="1"/>
</dbReference>
<dbReference type="InterPro" id="IPR036388">
    <property type="entry name" value="WH-like_DNA-bd_sf"/>
</dbReference>
<organism evidence="7 8">
    <name type="scientific">Nocardia tenerifensis</name>
    <dbReference type="NCBI Taxonomy" id="228006"/>
    <lineage>
        <taxon>Bacteria</taxon>
        <taxon>Bacillati</taxon>
        <taxon>Actinomycetota</taxon>
        <taxon>Actinomycetes</taxon>
        <taxon>Mycobacteriales</taxon>
        <taxon>Nocardiaceae</taxon>
        <taxon>Nocardia</taxon>
    </lineage>
</organism>
<dbReference type="InterPro" id="IPR011006">
    <property type="entry name" value="CheY-like_superfamily"/>
</dbReference>
<dbReference type="InterPro" id="IPR012074">
    <property type="entry name" value="GAF_ANTAR"/>
</dbReference>
<keyword evidence="3" id="KW-0805">Transcription regulation</keyword>
<name>A0A318K0V8_9NOCA</name>
<dbReference type="InterPro" id="IPR029016">
    <property type="entry name" value="GAF-like_dom_sf"/>
</dbReference>
<dbReference type="EMBL" id="QJKF01000010">
    <property type="protein sequence ID" value="PXX60425.1"/>
    <property type="molecule type" value="Genomic_DNA"/>
</dbReference>
<comment type="caution">
    <text evidence="7">The sequence shown here is derived from an EMBL/GenBank/DDBJ whole genome shotgun (WGS) entry which is preliminary data.</text>
</comment>
<dbReference type="InterPro" id="IPR003018">
    <property type="entry name" value="GAF"/>
</dbReference>
<dbReference type="AlphaFoldDB" id="A0A318K0V8"/>
<proteinExistence type="predicted"/>
<gene>
    <name evidence="7" type="ORF">DFR70_110267</name>
</gene>
<protein>
    <submittedName>
        <fullName evidence="7">GAF domain-containing protein</fullName>
    </submittedName>
</protein>
<dbReference type="Pfam" id="PF03861">
    <property type="entry name" value="ANTAR"/>
    <property type="match status" value="1"/>
</dbReference>
<dbReference type="Pfam" id="PF13185">
    <property type="entry name" value="GAF_2"/>
    <property type="match status" value="1"/>
</dbReference>
<dbReference type="GO" id="GO:0016301">
    <property type="term" value="F:kinase activity"/>
    <property type="evidence" value="ECO:0007669"/>
    <property type="project" value="UniProtKB-KW"/>
</dbReference>
<dbReference type="OrthoDB" id="4629915at2"/>
<evidence type="ECO:0000259" key="6">
    <source>
        <dbReference type="PROSITE" id="PS50921"/>
    </source>
</evidence>
<keyword evidence="1" id="KW-0808">Transferase</keyword>
<dbReference type="SUPFAM" id="SSF55781">
    <property type="entry name" value="GAF domain-like"/>
    <property type="match status" value="1"/>
</dbReference>
<feature type="region of interest" description="Disordered" evidence="5">
    <location>
        <begin position="228"/>
        <end position="251"/>
    </location>
</feature>
<evidence type="ECO:0000256" key="3">
    <source>
        <dbReference type="ARBA" id="ARBA00023015"/>
    </source>
</evidence>
<evidence type="ECO:0000313" key="8">
    <source>
        <dbReference type="Proteomes" id="UP000247569"/>
    </source>
</evidence>
<dbReference type="PROSITE" id="PS50921">
    <property type="entry name" value="ANTAR"/>
    <property type="match status" value="1"/>
</dbReference>
<dbReference type="Proteomes" id="UP000247569">
    <property type="component" value="Unassembled WGS sequence"/>
</dbReference>
<sequence>MADDLALGMSDLTALLLTGAEVDDSLCAVAEIVTRMLPGHPMTGMTLTYEQGDKVGGSSDAHAMLVKEAECSDGYDPSLQAIVTAQEISVPDVAQEQRWDGYRARMLGNGVHSIYSLPISVDGAVVGAMTLYSPKPRNFTARVRRAASLTAEHLGVLFGVATETTRQSKLTEQLRETLASRSTIDQALGILMAELRCDRDAAFAVLRSKSQRQNVRVADLAVEMIERVTGGAPSPPHFAEPQEPKRSRRRA</sequence>
<dbReference type="SMART" id="SM01012">
    <property type="entry name" value="ANTAR"/>
    <property type="match status" value="1"/>
</dbReference>
<dbReference type="Gene3D" id="3.30.450.40">
    <property type="match status" value="1"/>
</dbReference>
<evidence type="ECO:0000256" key="5">
    <source>
        <dbReference type="SAM" id="MobiDB-lite"/>
    </source>
</evidence>
<dbReference type="PIRSF" id="PIRSF036625">
    <property type="entry name" value="GAF_ANTAR"/>
    <property type="match status" value="1"/>
</dbReference>
<dbReference type="InterPro" id="IPR005561">
    <property type="entry name" value="ANTAR"/>
</dbReference>
<evidence type="ECO:0000256" key="4">
    <source>
        <dbReference type="ARBA" id="ARBA00023163"/>
    </source>
</evidence>
<accession>A0A318K0V8</accession>
<dbReference type="RefSeq" id="WP_083894359.1">
    <property type="nucleotide sequence ID" value="NZ_QJKF01000010.1"/>
</dbReference>